<evidence type="ECO:0000313" key="2">
    <source>
        <dbReference type="Proteomes" id="UP001345691"/>
    </source>
</evidence>
<dbReference type="Gene3D" id="3.30.70.100">
    <property type="match status" value="1"/>
</dbReference>
<protein>
    <recommendedName>
        <fullName evidence="3">DUF1330 domain-containing protein</fullName>
    </recommendedName>
</protein>
<dbReference type="Proteomes" id="UP001345691">
    <property type="component" value="Unassembled WGS sequence"/>
</dbReference>
<evidence type="ECO:0000313" key="1">
    <source>
        <dbReference type="EMBL" id="KAK5063234.1"/>
    </source>
</evidence>
<evidence type="ECO:0008006" key="3">
    <source>
        <dbReference type="Google" id="ProtNLM"/>
    </source>
</evidence>
<sequence>MSVTEIQVTDLSVASKVIPEDTPIVMVNLLRFKTETTYHKHLDHAPSSGREAYLGRYVPAWSAICASVAGSDDAIKPLFLGKPHASLLAGPFGAEMWDVVGVITYPSFGAFKQVLESKQYQDTALPHRLASLEDWRLTEALIVVAEALNNMDRIMRDPHSAAPGFADFPN</sequence>
<dbReference type="EMBL" id="JAVRRF010000007">
    <property type="protein sequence ID" value="KAK5063234.1"/>
    <property type="molecule type" value="Genomic_DNA"/>
</dbReference>
<accession>A0ABR0JEX2</accession>
<gene>
    <name evidence="1" type="ORF">LTR69_003940</name>
</gene>
<reference evidence="1 2" key="1">
    <citation type="submission" date="2023-08" db="EMBL/GenBank/DDBJ databases">
        <title>Black Yeasts Isolated from many extreme environments.</title>
        <authorList>
            <person name="Coleine C."/>
            <person name="Stajich J.E."/>
            <person name="Selbmann L."/>
        </authorList>
    </citation>
    <scope>NUCLEOTIDE SEQUENCE [LARGE SCALE GENOMIC DNA]</scope>
    <source>
        <strain evidence="1 2">CCFEE 6328</strain>
    </source>
</reference>
<name>A0ABR0JEX2_9EURO</name>
<comment type="caution">
    <text evidence="1">The sequence shown here is derived from an EMBL/GenBank/DDBJ whole genome shotgun (WGS) entry which is preliminary data.</text>
</comment>
<keyword evidence="2" id="KW-1185">Reference proteome</keyword>
<organism evidence="1 2">
    <name type="scientific">Exophiala sideris</name>
    <dbReference type="NCBI Taxonomy" id="1016849"/>
    <lineage>
        <taxon>Eukaryota</taxon>
        <taxon>Fungi</taxon>
        <taxon>Dikarya</taxon>
        <taxon>Ascomycota</taxon>
        <taxon>Pezizomycotina</taxon>
        <taxon>Eurotiomycetes</taxon>
        <taxon>Chaetothyriomycetidae</taxon>
        <taxon>Chaetothyriales</taxon>
        <taxon>Herpotrichiellaceae</taxon>
        <taxon>Exophiala</taxon>
    </lineage>
</organism>
<proteinExistence type="predicted"/>